<feature type="region of interest" description="Disordered" evidence="2">
    <location>
        <begin position="203"/>
        <end position="240"/>
    </location>
</feature>
<comment type="similarity">
    <text evidence="1">Belongs to the CBF/MAK21 family.</text>
</comment>
<dbReference type="InterPro" id="IPR005612">
    <property type="entry name" value="CCAAT-binding_factor"/>
</dbReference>
<accession>A0ABR3AI80</accession>
<evidence type="ECO:0000256" key="2">
    <source>
        <dbReference type="SAM" id="MobiDB-lite"/>
    </source>
</evidence>
<sequence length="1058" mass="120782">MAPPDQKDKYKKGNPSAGEKPQFARRDSQNDRRGGQNDRRGGQNDRRGGPNDRRGGPNDRRGPNDRNSGKNDRRNGPSDRRGPNDRNNGQNDRRGGKFDNNNKPDRGFKSAPPQKSNESGKPEENAEAKPVRTAASEAEKKVLHEQILALGGTKGDLKFLEDVDVDAEEILEDKEVEERMDSKVLNTLQHELKSFITNIGLTADLNEDLEDDEVEAEEDSEEEEDEGEEEEEEEEKPKFNKNAKLLIEPTPLWHQLTLPPVNAKADRLTNTEMAEKYSYARELLLQENERGEKHSVLSSSDRNFMSNILTSGTLNDKVSALTLLIQESPLHGVKTLDAMMAMTKKKGRKEAVMAVQSLKDLFVGSVLPDRKLIYFNDRPLGAENVQDEHLLLWAFEDHLKKTYFEFVQQIELLAHDTLMHVRYSMIKCIQDLLSGKPEQEQNLLKLLVNKLGDAENKVAAKTAQMLTDLMVAHPGMKMYVVREIEQLLLRPNVSERAQYYSIITLNQTILTGKDTTVANKLIDLYFIFFRRLLKITEEEEKAEKANKKTAEEIQKEEDEKKKNKKNKQPEFELEDQQSKTIAAILTGVNRAFHFSNITEEVFEKHMEVLFKITHSGTFNTAIQALSLIFSISLAKHTATDRFYRTLYESMLDPRLITSSKQAMYLNLLFKAIRADSDNRRVKAFVKRMVQIAGHHQPPFICGLFYILSQLMSAQPGLHSMLTSPEDDDEEEHFVDMPDEDEEEGENEEKKSETKTETKETTLDMSAQYDGRKRDPRFSNAEKSCLWELVPFQEHYHPSVARYAESLFKGEPIQDQPDLHHHTLMHFLDRFVYRNAKKQITTKGSSIMQPLGSRRDGGVLFTRGGGVGLDSVPLNSEAFWRKQVEQVPVDEVFFHKYFTQKAATSTDKPKTKPAEGDDEEDEVWRAMMSSIPGGLDDDDDNDDPDLGDDDEEDDEELQALLMDSDDDDADLMDAEAEDEELGSELDEDEEDIDDFELMNASSMDEDEQEEVGEKRKAQDDDEEDIDEDQSNKKKKKSKKPRLPTFASYEDYAKLIDSTE</sequence>
<dbReference type="InterPro" id="IPR016024">
    <property type="entry name" value="ARM-type_fold"/>
</dbReference>
<name>A0ABR3AI80_PHYBL</name>
<feature type="compositionally biased region" description="Basic and acidic residues" evidence="2">
    <location>
        <begin position="747"/>
        <end position="761"/>
    </location>
</feature>
<feature type="region of interest" description="Disordered" evidence="2">
    <location>
        <begin position="1"/>
        <end position="139"/>
    </location>
</feature>
<keyword evidence="5" id="KW-1185">Reference proteome</keyword>
<feature type="region of interest" description="Disordered" evidence="2">
    <location>
        <begin position="718"/>
        <end position="764"/>
    </location>
</feature>
<evidence type="ECO:0000313" key="5">
    <source>
        <dbReference type="Proteomes" id="UP001448207"/>
    </source>
</evidence>
<dbReference type="InterPro" id="IPR040155">
    <property type="entry name" value="CEBPZ/Mak21-like"/>
</dbReference>
<proteinExistence type="inferred from homology"/>
<feature type="compositionally biased region" description="Basic and acidic residues" evidence="2">
    <location>
        <begin position="118"/>
        <end position="130"/>
    </location>
</feature>
<dbReference type="PANTHER" id="PTHR12048">
    <property type="entry name" value="CCAAT-BINDING FACTOR-RELATED"/>
    <property type="match status" value="1"/>
</dbReference>
<evidence type="ECO:0000313" key="4">
    <source>
        <dbReference type="EMBL" id="KAL0075259.1"/>
    </source>
</evidence>
<feature type="compositionally biased region" description="Acidic residues" evidence="2">
    <location>
        <begin position="934"/>
        <end position="995"/>
    </location>
</feature>
<reference evidence="4 5" key="1">
    <citation type="submission" date="2024-04" db="EMBL/GenBank/DDBJ databases">
        <title>Symmetric and asymmetric DNA N6-adenine methylation regulates different biological responses in Mucorales.</title>
        <authorList>
            <consortium name="Lawrence Berkeley National Laboratory"/>
            <person name="Lax C."/>
            <person name="Mondo S.J."/>
            <person name="Osorio-Concepcion M."/>
            <person name="Muszewska A."/>
            <person name="Corrochano-Luque M."/>
            <person name="Gutierrez G."/>
            <person name="Riley R."/>
            <person name="Lipzen A."/>
            <person name="Guo J."/>
            <person name="Hundley H."/>
            <person name="Amirebrahimi M."/>
            <person name="Ng V."/>
            <person name="Lorenzo-Gutierrez D."/>
            <person name="Binder U."/>
            <person name="Yang J."/>
            <person name="Song Y."/>
            <person name="Canovas D."/>
            <person name="Navarro E."/>
            <person name="Freitag M."/>
            <person name="Gabaldon T."/>
            <person name="Grigoriev I.V."/>
            <person name="Corrochano L.M."/>
            <person name="Nicolas F.E."/>
            <person name="Garre V."/>
        </authorList>
    </citation>
    <scope>NUCLEOTIDE SEQUENCE [LARGE SCALE GENOMIC DNA]</scope>
    <source>
        <strain evidence="4 5">L51</strain>
    </source>
</reference>
<feature type="compositionally biased region" description="Basic and acidic residues" evidence="2">
    <location>
        <begin position="91"/>
        <end position="108"/>
    </location>
</feature>
<dbReference type="Pfam" id="PF03914">
    <property type="entry name" value="CBF"/>
    <property type="match status" value="1"/>
</dbReference>
<feature type="compositionally biased region" description="Basic residues" evidence="2">
    <location>
        <begin position="1031"/>
        <end position="1040"/>
    </location>
</feature>
<dbReference type="SUPFAM" id="SSF48371">
    <property type="entry name" value="ARM repeat"/>
    <property type="match status" value="1"/>
</dbReference>
<dbReference type="EMBL" id="JBCLYO010000037">
    <property type="protein sequence ID" value="KAL0075259.1"/>
    <property type="molecule type" value="Genomic_DNA"/>
</dbReference>
<feature type="region of interest" description="Disordered" evidence="2">
    <location>
        <begin position="929"/>
        <end position="1040"/>
    </location>
</feature>
<feature type="compositionally biased region" description="Acidic residues" evidence="2">
    <location>
        <begin position="724"/>
        <end position="746"/>
    </location>
</feature>
<comment type="caution">
    <text evidence="4">The sequence shown here is derived from an EMBL/GenBank/DDBJ whole genome shotgun (WGS) entry which is preliminary data.</text>
</comment>
<evidence type="ECO:0000259" key="3">
    <source>
        <dbReference type="Pfam" id="PF03914"/>
    </source>
</evidence>
<feature type="region of interest" description="Disordered" evidence="2">
    <location>
        <begin position="540"/>
        <end position="574"/>
    </location>
</feature>
<feature type="domain" description="CCAAT-binding factor" evidence="3">
    <location>
        <begin position="621"/>
        <end position="803"/>
    </location>
</feature>
<feature type="compositionally biased region" description="Acidic residues" evidence="2">
    <location>
        <begin position="205"/>
        <end position="234"/>
    </location>
</feature>
<feature type="compositionally biased region" description="Basic and acidic residues" evidence="2">
    <location>
        <begin position="541"/>
        <end position="561"/>
    </location>
</feature>
<feature type="compositionally biased region" description="Basic and acidic residues" evidence="2">
    <location>
        <begin position="22"/>
        <end position="84"/>
    </location>
</feature>
<evidence type="ECO:0000256" key="1">
    <source>
        <dbReference type="ARBA" id="ARBA00007797"/>
    </source>
</evidence>
<dbReference type="PANTHER" id="PTHR12048:SF0">
    <property type="entry name" value="CCAAT_ENHANCER-BINDING PROTEIN ZETA"/>
    <property type="match status" value="1"/>
</dbReference>
<feature type="compositionally biased region" description="Acidic residues" evidence="2">
    <location>
        <begin position="1018"/>
        <end position="1027"/>
    </location>
</feature>
<dbReference type="Proteomes" id="UP001448207">
    <property type="component" value="Unassembled WGS sequence"/>
</dbReference>
<gene>
    <name evidence="4" type="ORF">J3Q64DRAFT_1853361</name>
</gene>
<protein>
    <submittedName>
        <fullName evidence="4">CBF/Mak21 family-domain-containing protein</fullName>
    </submittedName>
</protein>
<organism evidence="4 5">
    <name type="scientific">Phycomyces blakesleeanus</name>
    <dbReference type="NCBI Taxonomy" id="4837"/>
    <lineage>
        <taxon>Eukaryota</taxon>
        <taxon>Fungi</taxon>
        <taxon>Fungi incertae sedis</taxon>
        <taxon>Mucoromycota</taxon>
        <taxon>Mucoromycotina</taxon>
        <taxon>Mucoromycetes</taxon>
        <taxon>Mucorales</taxon>
        <taxon>Phycomycetaceae</taxon>
        <taxon>Phycomyces</taxon>
    </lineage>
</organism>